<evidence type="ECO:0000256" key="8">
    <source>
        <dbReference type="SAM" id="MobiDB-lite"/>
    </source>
</evidence>
<dbReference type="InterPro" id="IPR036987">
    <property type="entry name" value="SRA-YDG_sf"/>
</dbReference>
<organism evidence="12 13">
    <name type="scientific">Quercus rubra</name>
    <name type="common">Northern red oak</name>
    <name type="synonym">Quercus borealis</name>
    <dbReference type="NCBI Taxonomy" id="3512"/>
    <lineage>
        <taxon>Eukaryota</taxon>
        <taxon>Viridiplantae</taxon>
        <taxon>Streptophyta</taxon>
        <taxon>Embryophyta</taxon>
        <taxon>Tracheophyta</taxon>
        <taxon>Spermatophyta</taxon>
        <taxon>Magnoliopsida</taxon>
        <taxon>eudicotyledons</taxon>
        <taxon>Gunneridae</taxon>
        <taxon>Pentapetalae</taxon>
        <taxon>rosids</taxon>
        <taxon>fabids</taxon>
        <taxon>Fagales</taxon>
        <taxon>Fagaceae</taxon>
        <taxon>Quercus</taxon>
    </lineage>
</organism>
<dbReference type="Gene3D" id="2.170.270.10">
    <property type="entry name" value="SET domain"/>
    <property type="match status" value="1"/>
</dbReference>
<evidence type="ECO:0000259" key="10">
    <source>
        <dbReference type="PROSITE" id="PS50868"/>
    </source>
</evidence>
<dbReference type="SMART" id="SM00468">
    <property type="entry name" value="PreSET"/>
    <property type="match status" value="1"/>
</dbReference>
<dbReference type="GO" id="GO:0003690">
    <property type="term" value="F:double-stranded DNA binding"/>
    <property type="evidence" value="ECO:0007669"/>
    <property type="project" value="TreeGrafter"/>
</dbReference>
<evidence type="ECO:0000256" key="7">
    <source>
        <dbReference type="PROSITE-ProRule" id="PRU00358"/>
    </source>
</evidence>
<proteinExistence type="predicted"/>
<dbReference type="Pfam" id="PF05033">
    <property type="entry name" value="Pre-SET"/>
    <property type="match status" value="1"/>
</dbReference>
<feature type="region of interest" description="Disordered" evidence="8">
    <location>
        <begin position="617"/>
        <end position="639"/>
    </location>
</feature>
<dbReference type="GO" id="GO:0032259">
    <property type="term" value="P:methylation"/>
    <property type="evidence" value="ECO:0007669"/>
    <property type="project" value="UniProtKB-KW"/>
</dbReference>
<reference evidence="12 13" key="1">
    <citation type="journal article" date="2023" name="G3 (Bethesda)">
        <title>A haplotype-resolved chromosome-scale genome for Quercus rubra L. provides insights into the genetics of adaptive traits for red oak species.</title>
        <authorList>
            <person name="Kapoor B."/>
            <person name="Jenkins J."/>
            <person name="Schmutz J."/>
            <person name="Zhebentyayeva T."/>
            <person name="Kuelheim C."/>
            <person name="Coggeshall M."/>
            <person name="Heim C."/>
            <person name="Lasky J.R."/>
            <person name="Leites L."/>
            <person name="Islam-Faridi N."/>
            <person name="Romero-Severson J."/>
            <person name="DeLeo V.L."/>
            <person name="Lucas S.M."/>
            <person name="Lazic D."/>
            <person name="Gailing O."/>
            <person name="Carlson J."/>
            <person name="Staton M."/>
        </authorList>
    </citation>
    <scope>NUCLEOTIDE SEQUENCE [LARGE SCALE GENOMIC DNA]</scope>
    <source>
        <strain evidence="12">Pseudo-F2</strain>
    </source>
</reference>
<dbReference type="SUPFAM" id="SSF88697">
    <property type="entry name" value="PUA domain-like"/>
    <property type="match status" value="1"/>
</dbReference>
<dbReference type="InterPro" id="IPR003105">
    <property type="entry name" value="SRA_YDG"/>
</dbReference>
<comment type="subcellular location">
    <subcellularLocation>
        <location evidence="1">Chromosome</location>
        <location evidence="1">Centromere</location>
    </subcellularLocation>
    <subcellularLocation>
        <location evidence="7">Nucleus</location>
    </subcellularLocation>
</comment>
<dbReference type="GO" id="GO:0000775">
    <property type="term" value="C:chromosome, centromeric region"/>
    <property type="evidence" value="ECO:0007669"/>
    <property type="project" value="UniProtKB-SubCell"/>
</dbReference>
<dbReference type="SMART" id="SM00466">
    <property type="entry name" value="SRA"/>
    <property type="match status" value="1"/>
</dbReference>
<evidence type="ECO:0000256" key="4">
    <source>
        <dbReference type="ARBA" id="ARBA00022679"/>
    </source>
</evidence>
<dbReference type="InterPro" id="IPR051357">
    <property type="entry name" value="H3K9_HMTase_SUVAR3-9"/>
</dbReference>
<evidence type="ECO:0000259" key="11">
    <source>
        <dbReference type="PROSITE" id="PS51015"/>
    </source>
</evidence>
<keyword evidence="6 7" id="KW-0539">Nucleus</keyword>
<evidence type="ECO:0000256" key="1">
    <source>
        <dbReference type="ARBA" id="ARBA00004584"/>
    </source>
</evidence>
<dbReference type="EMBL" id="JAXUIC010000006">
    <property type="protein sequence ID" value="KAK4584925.1"/>
    <property type="molecule type" value="Genomic_DNA"/>
</dbReference>
<gene>
    <name evidence="12" type="ORF">RGQ29_022551</name>
</gene>
<dbReference type="PROSITE" id="PS51015">
    <property type="entry name" value="YDG"/>
    <property type="match status" value="1"/>
</dbReference>
<dbReference type="InterPro" id="IPR046341">
    <property type="entry name" value="SET_dom_sf"/>
</dbReference>
<sequence length="1076" mass="120313">MEVTENTESLTLVNSSHSVGRLGKLPKEKNVSFRTAPSKPKRRMVSAVRDFPLGCGCGPLAHRIQSSEVLETLVPAKVLEQKYVDEPVEICSLVSEALNKGVLSEPVKDLEDAAFDLSKIHVVGASASKEEIVSPSSLKSCSPSDVSTGSGLQKTMAKTFASRRTVSAIRDFPPLCGRNAPRLSKEESLEVRASMKNKSLCQDESDIADRPLEEMRKANVKQMGEDVQDGDAQKSDLWGNVDSLKNKSLCQDKFDMYDRPVEETRKTDLRQLVEDVQDGDGQNSELWGNVASLKNKGLCQDKSDVYDRPVEETRKADLRRMDEDVQDGDEQNSKLWGNVASLKNKSLCQDKSNMYDRPVEESIKTDLRRIVEDVQDGDEQNSKLWGNVASLKNKGLCQDKSNMYDRPVEETRKTDLRRMVEDVQDGDEQNSEFWGNVSMITGDKIRAKSDRCATKEIKKQDEFRMASQGHWRIGGKKGKEIVAYEKDSSLKRKLSNIYGYQIHLQEDFGSLEPAVESAMVKGLMAVPQRCWKQGKGVYKPYTAGVTSQSMGNKHNSLYLGKYKPAITTKDKAEGSGVKLKTHKPSIIENTVNHGISKMVSRDMGGSLEDDDECKDFHVAPRPRSLGEDEANGKERGRGNRRFDLQASKILKENGKYVNTGKQILGSIPGVEIGDEFHYRIELNIIGLHRQIQGGIDYVKHDGLILATSVVASGGYTDDLDNSDSLIYTGQGGNVMRSFKEPEDQKLARGNLALKSSMQEKNPVRVIHGYDSEDGKTYVYDGLYLVEKCWQDLGPHGKLIFKFQLDRIPGQPELAWKEVKKSKKFKIREGLCVDDISQGEELIPICYYEKPPPFKYITSMIYPNWCRPLPPKGCECTNGCSDSEKCLCAVKNGGEIPYNRNGAIVEAKPLVYERWGVRSLNSIPSGSFICEYIGELLEEKEADQRTGNDEYLFDIGNNYNDSSLWDGLSSLMPDSHASSCEVVVGDSGFTMDAAQYANVGRFVNHSCSPNLYAQNLPYDHEDKRVPHIMFFSAENIPPLQELTYYYNYTIGQIRDSNGNIKKKSCSCGSIECTGRVY</sequence>
<dbReference type="SMART" id="SM00317">
    <property type="entry name" value="SET"/>
    <property type="match status" value="1"/>
</dbReference>
<keyword evidence="2" id="KW-0158">Chromosome</keyword>
<dbReference type="PANTHER" id="PTHR45660:SF46">
    <property type="entry name" value="HISTONE-LYSINE N-METHYLTRANSFERASE, H3 LYSINE-9 SPECIFIC SUVH6"/>
    <property type="match status" value="1"/>
</dbReference>
<feature type="domain" description="YDG" evidence="11">
    <location>
        <begin position="665"/>
        <end position="806"/>
    </location>
</feature>
<evidence type="ECO:0000256" key="6">
    <source>
        <dbReference type="ARBA" id="ARBA00023242"/>
    </source>
</evidence>
<feature type="domain" description="Post-SET" evidence="10">
    <location>
        <begin position="1060"/>
        <end position="1076"/>
    </location>
</feature>
<feature type="domain" description="SET" evidence="9">
    <location>
        <begin position="884"/>
        <end position="1046"/>
    </location>
</feature>
<dbReference type="GO" id="GO:0042054">
    <property type="term" value="F:histone methyltransferase activity"/>
    <property type="evidence" value="ECO:0007669"/>
    <property type="project" value="InterPro"/>
</dbReference>
<dbReference type="PANTHER" id="PTHR45660">
    <property type="entry name" value="HISTONE-LYSINE N-METHYLTRANSFERASE SETMAR"/>
    <property type="match status" value="1"/>
</dbReference>
<evidence type="ECO:0000313" key="12">
    <source>
        <dbReference type="EMBL" id="KAK4584925.1"/>
    </source>
</evidence>
<dbReference type="Proteomes" id="UP001324115">
    <property type="component" value="Unassembled WGS sequence"/>
</dbReference>
<dbReference type="InterPro" id="IPR015947">
    <property type="entry name" value="PUA-like_sf"/>
</dbReference>
<accession>A0AAN7F3D3</accession>
<dbReference type="InterPro" id="IPR007728">
    <property type="entry name" value="Pre-SET_dom"/>
</dbReference>
<dbReference type="InterPro" id="IPR003616">
    <property type="entry name" value="Post-SET_dom"/>
</dbReference>
<keyword evidence="4" id="KW-0808">Transferase</keyword>
<dbReference type="InterPro" id="IPR001214">
    <property type="entry name" value="SET_dom"/>
</dbReference>
<dbReference type="SUPFAM" id="SSF82199">
    <property type="entry name" value="SET domain"/>
    <property type="match status" value="1"/>
</dbReference>
<comment type="caution">
    <text evidence="12">The sequence shown here is derived from an EMBL/GenBank/DDBJ whole genome shotgun (WGS) entry which is preliminary data.</text>
</comment>
<keyword evidence="5" id="KW-0949">S-adenosyl-L-methionine</keyword>
<evidence type="ECO:0000313" key="13">
    <source>
        <dbReference type="Proteomes" id="UP001324115"/>
    </source>
</evidence>
<name>A0AAN7F3D3_QUERU</name>
<dbReference type="AlphaFoldDB" id="A0AAN7F3D3"/>
<keyword evidence="13" id="KW-1185">Reference proteome</keyword>
<keyword evidence="3" id="KW-0489">Methyltransferase</keyword>
<evidence type="ECO:0000256" key="3">
    <source>
        <dbReference type="ARBA" id="ARBA00022603"/>
    </source>
</evidence>
<evidence type="ECO:0000259" key="9">
    <source>
        <dbReference type="PROSITE" id="PS50280"/>
    </source>
</evidence>
<dbReference type="Pfam" id="PF00856">
    <property type="entry name" value="SET"/>
    <property type="match status" value="1"/>
</dbReference>
<protein>
    <submittedName>
        <fullName evidence="12">Uncharacterized protein</fullName>
    </submittedName>
</protein>
<dbReference type="GO" id="GO:0005634">
    <property type="term" value="C:nucleus"/>
    <property type="evidence" value="ECO:0007669"/>
    <property type="project" value="UniProtKB-SubCell"/>
</dbReference>
<dbReference type="Pfam" id="PF02182">
    <property type="entry name" value="SAD_SRA"/>
    <property type="match status" value="1"/>
</dbReference>
<evidence type="ECO:0000256" key="5">
    <source>
        <dbReference type="ARBA" id="ARBA00022691"/>
    </source>
</evidence>
<dbReference type="GO" id="GO:0008270">
    <property type="term" value="F:zinc ion binding"/>
    <property type="evidence" value="ECO:0007669"/>
    <property type="project" value="InterPro"/>
</dbReference>
<dbReference type="PROSITE" id="PS50280">
    <property type="entry name" value="SET"/>
    <property type="match status" value="1"/>
</dbReference>
<dbReference type="Gene3D" id="2.30.280.10">
    <property type="entry name" value="SRA-YDG"/>
    <property type="match status" value="1"/>
</dbReference>
<dbReference type="PROSITE" id="PS50868">
    <property type="entry name" value="POST_SET"/>
    <property type="match status" value="1"/>
</dbReference>
<evidence type="ECO:0000256" key="2">
    <source>
        <dbReference type="ARBA" id="ARBA00022454"/>
    </source>
</evidence>